<dbReference type="GO" id="GO:0055085">
    <property type="term" value="P:transmembrane transport"/>
    <property type="evidence" value="ECO:0007669"/>
    <property type="project" value="InterPro"/>
</dbReference>
<dbReference type="PROSITE" id="PS50928">
    <property type="entry name" value="ABC_TM1"/>
    <property type="match status" value="1"/>
</dbReference>
<keyword evidence="10" id="KW-1185">Reference proteome</keyword>
<dbReference type="InterPro" id="IPR051393">
    <property type="entry name" value="ABC_transporter_permease"/>
</dbReference>
<evidence type="ECO:0000256" key="3">
    <source>
        <dbReference type="ARBA" id="ARBA00022475"/>
    </source>
</evidence>
<name>A0A5M3X966_9ACTN</name>
<evidence type="ECO:0000259" key="8">
    <source>
        <dbReference type="PROSITE" id="PS50928"/>
    </source>
</evidence>
<reference evidence="9 10" key="1">
    <citation type="submission" date="2019-10" db="EMBL/GenBank/DDBJ databases">
        <title>Whole genome shotgun sequence of Acrocarpospora pleiomorpha NBRC 16267.</title>
        <authorList>
            <person name="Ichikawa N."/>
            <person name="Kimura A."/>
            <person name="Kitahashi Y."/>
            <person name="Komaki H."/>
            <person name="Oguchi A."/>
        </authorList>
    </citation>
    <scope>NUCLEOTIDE SEQUENCE [LARGE SCALE GENOMIC DNA]</scope>
    <source>
        <strain evidence="9 10">NBRC 16267</strain>
    </source>
</reference>
<evidence type="ECO:0000256" key="1">
    <source>
        <dbReference type="ARBA" id="ARBA00004651"/>
    </source>
</evidence>
<feature type="transmembrane region" description="Helical" evidence="7">
    <location>
        <begin position="154"/>
        <end position="179"/>
    </location>
</feature>
<organism evidence="9 10">
    <name type="scientific">Acrocarpospora pleiomorpha</name>
    <dbReference type="NCBI Taxonomy" id="90975"/>
    <lineage>
        <taxon>Bacteria</taxon>
        <taxon>Bacillati</taxon>
        <taxon>Actinomycetota</taxon>
        <taxon>Actinomycetes</taxon>
        <taxon>Streptosporangiales</taxon>
        <taxon>Streptosporangiaceae</taxon>
        <taxon>Acrocarpospora</taxon>
    </lineage>
</organism>
<evidence type="ECO:0000256" key="6">
    <source>
        <dbReference type="ARBA" id="ARBA00023136"/>
    </source>
</evidence>
<gene>
    <name evidence="9" type="ORF">Aple_001010</name>
</gene>
<dbReference type="Proteomes" id="UP000377595">
    <property type="component" value="Unassembled WGS sequence"/>
</dbReference>
<comment type="subcellular location">
    <subcellularLocation>
        <location evidence="1 7">Cell membrane</location>
        <topology evidence="1 7">Multi-pass membrane protein</topology>
    </subcellularLocation>
</comment>
<evidence type="ECO:0000256" key="4">
    <source>
        <dbReference type="ARBA" id="ARBA00022692"/>
    </source>
</evidence>
<keyword evidence="4 7" id="KW-0812">Transmembrane</keyword>
<dbReference type="InterPro" id="IPR035906">
    <property type="entry name" value="MetI-like_sf"/>
</dbReference>
<proteinExistence type="inferred from homology"/>
<keyword evidence="6 7" id="KW-0472">Membrane</keyword>
<dbReference type="RefSeq" id="WP_155342404.1">
    <property type="nucleotide sequence ID" value="NZ_BAAAHM010000001.1"/>
</dbReference>
<accession>A0A5M3X966</accession>
<comment type="caution">
    <text evidence="9">The sequence shown here is derived from an EMBL/GenBank/DDBJ whole genome shotgun (WGS) entry which is preliminary data.</text>
</comment>
<keyword evidence="2 7" id="KW-0813">Transport</keyword>
<dbReference type="InterPro" id="IPR000515">
    <property type="entry name" value="MetI-like"/>
</dbReference>
<evidence type="ECO:0000256" key="5">
    <source>
        <dbReference type="ARBA" id="ARBA00022989"/>
    </source>
</evidence>
<keyword evidence="5 7" id="KW-1133">Transmembrane helix</keyword>
<feature type="transmembrane region" description="Helical" evidence="7">
    <location>
        <begin position="105"/>
        <end position="124"/>
    </location>
</feature>
<feature type="domain" description="ABC transmembrane type-1" evidence="8">
    <location>
        <begin position="67"/>
        <end position="281"/>
    </location>
</feature>
<sequence length="291" mass="32159">MNSRALKERMIFFGPLLAVLVGLLGFPIVFALYASFANVDDLFSMAFAGLRNYESLLSRPETLVRPFVNTMRFALASVAISLTIGFAAALLLNSKLRGRRVFRSALMFPWVIPTVLTALMWRWVMDSNAGAFNGLLLQLGLIDEPVSWLGDPGLAPWIIILAQVWRGFPFIMVMLLAALQAIPEELHEAAAVDGAGRLRRLRSIIWPGVRPIFILVGTLEGLYAFREFAMIDVLTGGGPAGATEVLATQVYRLFFQYQRFGDAMALAALMFVLALVATVLLMRLSARDEED</sequence>
<dbReference type="GO" id="GO:0005886">
    <property type="term" value="C:plasma membrane"/>
    <property type="evidence" value="ECO:0007669"/>
    <property type="project" value="UniProtKB-SubCell"/>
</dbReference>
<dbReference type="SUPFAM" id="SSF161098">
    <property type="entry name" value="MetI-like"/>
    <property type="match status" value="1"/>
</dbReference>
<feature type="transmembrane region" description="Helical" evidence="7">
    <location>
        <begin position="73"/>
        <end position="93"/>
    </location>
</feature>
<dbReference type="CDD" id="cd06261">
    <property type="entry name" value="TM_PBP2"/>
    <property type="match status" value="1"/>
</dbReference>
<comment type="similarity">
    <text evidence="7">Belongs to the binding-protein-dependent transport system permease family.</text>
</comment>
<feature type="transmembrane region" description="Helical" evidence="7">
    <location>
        <begin position="204"/>
        <end position="225"/>
    </location>
</feature>
<keyword evidence="3" id="KW-1003">Cell membrane</keyword>
<evidence type="ECO:0000313" key="9">
    <source>
        <dbReference type="EMBL" id="GES17206.1"/>
    </source>
</evidence>
<evidence type="ECO:0000313" key="10">
    <source>
        <dbReference type="Proteomes" id="UP000377595"/>
    </source>
</evidence>
<evidence type="ECO:0000256" key="7">
    <source>
        <dbReference type="RuleBase" id="RU363032"/>
    </source>
</evidence>
<protein>
    <submittedName>
        <fullName evidence="9">ABC transporter permease</fullName>
    </submittedName>
</protein>
<dbReference type="AlphaFoldDB" id="A0A5M3X966"/>
<dbReference type="OrthoDB" id="34224at2"/>
<feature type="transmembrane region" description="Helical" evidence="7">
    <location>
        <begin position="263"/>
        <end position="282"/>
    </location>
</feature>
<dbReference type="PANTHER" id="PTHR30193:SF37">
    <property type="entry name" value="INNER MEMBRANE ABC TRANSPORTER PERMEASE PROTEIN YCJO"/>
    <property type="match status" value="1"/>
</dbReference>
<evidence type="ECO:0000256" key="2">
    <source>
        <dbReference type="ARBA" id="ARBA00022448"/>
    </source>
</evidence>
<dbReference type="Gene3D" id="1.10.3720.10">
    <property type="entry name" value="MetI-like"/>
    <property type="match status" value="1"/>
</dbReference>
<dbReference type="PANTHER" id="PTHR30193">
    <property type="entry name" value="ABC TRANSPORTER PERMEASE PROTEIN"/>
    <property type="match status" value="1"/>
</dbReference>
<feature type="transmembrane region" description="Helical" evidence="7">
    <location>
        <begin position="12"/>
        <end position="36"/>
    </location>
</feature>
<dbReference type="EMBL" id="BLAF01000004">
    <property type="protein sequence ID" value="GES17206.1"/>
    <property type="molecule type" value="Genomic_DNA"/>
</dbReference>
<dbReference type="Pfam" id="PF00528">
    <property type="entry name" value="BPD_transp_1"/>
    <property type="match status" value="1"/>
</dbReference>